<feature type="domain" description="Reverse transcriptase" evidence="1">
    <location>
        <begin position="13"/>
        <end position="148"/>
    </location>
</feature>
<proteinExistence type="predicted"/>
<dbReference type="SUPFAM" id="SSF56672">
    <property type="entry name" value="DNA/RNA polymerases"/>
    <property type="match status" value="1"/>
</dbReference>
<gene>
    <name evidence="2" type="ORF">Ddye_014013</name>
</gene>
<evidence type="ECO:0000313" key="2">
    <source>
        <dbReference type="EMBL" id="KAK2654157.1"/>
    </source>
</evidence>
<dbReference type="Proteomes" id="UP001280121">
    <property type="component" value="Unassembled WGS sequence"/>
</dbReference>
<name>A0AAD9X7F4_9ROSI</name>
<dbReference type="InterPro" id="IPR043502">
    <property type="entry name" value="DNA/RNA_pol_sf"/>
</dbReference>
<protein>
    <recommendedName>
        <fullName evidence="1">Reverse transcriptase domain-containing protein</fullName>
    </recommendedName>
</protein>
<comment type="caution">
    <text evidence="2">The sequence shown here is derived from an EMBL/GenBank/DDBJ whole genome shotgun (WGS) entry which is preliminary data.</text>
</comment>
<dbReference type="EMBL" id="JANJYI010000004">
    <property type="protein sequence ID" value="KAK2654157.1"/>
    <property type="molecule type" value="Genomic_DNA"/>
</dbReference>
<dbReference type="AlphaFoldDB" id="A0AAD9X7F4"/>
<organism evidence="2 3">
    <name type="scientific">Dipteronia dyeriana</name>
    <dbReference type="NCBI Taxonomy" id="168575"/>
    <lineage>
        <taxon>Eukaryota</taxon>
        <taxon>Viridiplantae</taxon>
        <taxon>Streptophyta</taxon>
        <taxon>Embryophyta</taxon>
        <taxon>Tracheophyta</taxon>
        <taxon>Spermatophyta</taxon>
        <taxon>Magnoliopsida</taxon>
        <taxon>eudicotyledons</taxon>
        <taxon>Gunneridae</taxon>
        <taxon>Pentapetalae</taxon>
        <taxon>rosids</taxon>
        <taxon>malvids</taxon>
        <taxon>Sapindales</taxon>
        <taxon>Sapindaceae</taxon>
        <taxon>Hippocastanoideae</taxon>
        <taxon>Acereae</taxon>
        <taxon>Dipteronia</taxon>
    </lineage>
</organism>
<dbReference type="PANTHER" id="PTHR33116">
    <property type="entry name" value="REVERSE TRANSCRIPTASE ZINC-BINDING DOMAIN-CONTAINING PROTEIN-RELATED-RELATED"/>
    <property type="match status" value="1"/>
</dbReference>
<sequence>MKWCISTPTMSILVNESTTSELLVEKRLRQGDPLSLFLFNLVVECLSVCLSRAGDLDLIRGFCFDSNERPISHLQYADDTILFLEPNSEYLANARRILHCFKLVSGLKINFHKSCVVRVRKNGGEEFDCAALFKCKEAKLSILYLGMPLGARPSSQPFWNSVMSHIKNQLAPWKIKYLSKGRRLALIKSVLESLPTYFMSVFQISVCVAKTIEKSQRSFFWDDGVEKRKLHTVAWVTICNSKKKGWVRGG</sequence>
<dbReference type="InterPro" id="IPR000477">
    <property type="entry name" value="RT_dom"/>
</dbReference>
<dbReference type="PANTHER" id="PTHR33116:SF78">
    <property type="entry name" value="OS12G0587133 PROTEIN"/>
    <property type="match status" value="1"/>
</dbReference>
<dbReference type="Pfam" id="PF00078">
    <property type="entry name" value="RVT_1"/>
    <property type="match status" value="1"/>
</dbReference>
<accession>A0AAD9X7F4</accession>
<evidence type="ECO:0000313" key="3">
    <source>
        <dbReference type="Proteomes" id="UP001280121"/>
    </source>
</evidence>
<evidence type="ECO:0000259" key="1">
    <source>
        <dbReference type="Pfam" id="PF00078"/>
    </source>
</evidence>
<reference evidence="2" key="1">
    <citation type="journal article" date="2023" name="Plant J.">
        <title>Genome sequences and population genomics provide insights into the demographic history, inbreeding, and mutation load of two 'living fossil' tree species of Dipteronia.</title>
        <authorList>
            <person name="Feng Y."/>
            <person name="Comes H.P."/>
            <person name="Chen J."/>
            <person name="Zhu S."/>
            <person name="Lu R."/>
            <person name="Zhang X."/>
            <person name="Li P."/>
            <person name="Qiu J."/>
            <person name="Olsen K.M."/>
            <person name="Qiu Y."/>
        </authorList>
    </citation>
    <scope>NUCLEOTIDE SEQUENCE</scope>
    <source>
        <strain evidence="2">KIB01</strain>
    </source>
</reference>
<keyword evidence="3" id="KW-1185">Reference proteome</keyword>